<proteinExistence type="predicted"/>
<reference evidence="2" key="1">
    <citation type="journal article" date="2019" name="bioRxiv">
        <title>The Genome of the Zebra Mussel, Dreissena polymorpha: A Resource for Invasive Species Research.</title>
        <authorList>
            <person name="McCartney M.A."/>
            <person name="Auch B."/>
            <person name="Kono T."/>
            <person name="Mallez S."/>
            <person name="Zhang Y."/>
            <person name="Obille A."/>
            <person name="Becker A."/>
            <person name="Abrahante J.E."/>
            <person name="Garbe J."/>
            <person name="Badalamenti J.P."/>
            <person name="Herman A."/>
            <person name="Mangelson H."/>
            <person name="Liachko I."/>
            <person name="Sullivan S."/>
            <person name="Sone E.D."/>
            <person name="Koren S."/>
            <person name="Silverstein K.A.T."/>
            <person name="Beckman K.B."/>
            <person name="Gohl D.M."/>
        </authorList>
    </citation>
    <scope>NUCLEOTIDE SEQUENCE</scope>
    <source>
        <strain evidence="2">Duluth1</strain>
        <tissue evidence="2">Whole animal</tissue>
    </source>
</reference>
<organism evidence="2 3">
    <name type="scientific">Dreissena polymorpha</name>
    <name type="common">Zebra mussel</name>
    <name type="synonym">Mytilus polymorpha</name>
    <dbReference type="NCBI Taxonomy" id="45954"/>
    <lineage>
        <taxon>Eukaryota</taxon>
        <taxon>Metazoa</taxon>
        <taxon>Spiralia</taxon>
        <taxon>Lophotrochozoa</taxon>
        <taxon>Mollusca</taxon>
        <taxon>Bivalvia</taxon>
        <taxon>Autobranchia</taxon>
        <taxon>Heteroconchia</taxon>
        <taxon>Euheterodonta</taxon>
        <taxon>Imparidentia</taxon>
        <taxon>Neoheterodontei</taxon>
        <taxon>Myida</taxon>
        <taxon>Dreissenoidea</taxon>
        <taxon>Dreissenidae</taxon>
        <taxon>Dreissena</taxon>
    </lineage>
</organism>
<evidence type="ECO:0000256" key="1">
    <source>
        <dbReference type="SAM" id="MobiDB-lite"/>
    </source>
</evidence>
<evidence type="ECO:0000313" key="2">
    <source>
        <dbReference type="EMBL" id="KAH3866802.1"/>
    </source>
</evidence>
<comment type="caution">
    <text evidence="2">The sequence shown here is derived from an EMBL/GenBank/DDBJ whole genome shotgun (WGS) entry which is preliminary data.</text>
</comment>
<feature type="compositionally biased region" description="Basic and acidic residues" evidence="1">
    <location>
        <begin position="11"/>
        <end position="28"/>
    </location>
</feature>
<keyword evidence="3" id="KW-1185">Reference proteome</keyword>
<evidence type="ECO:0000313" key="3">
    <source>
        <dbReference type="Proteomes" id="UP000828390"/>
    </source>
</evidence>
<sequence length="94" mass="10722">MLPLPLNGHTSRREYSSCARDDEHDTERLAPATPGHKEHPVRGQKHGTADQDVNVEHVIQLVQASVPREQHGRRQYQNKADHLDQNGDDNLWSK</sequence>
<dbReference type="AlphaFoldDB" id="A0A9D4M050"/>
<feature type="region of interest" description="Disordered" evidence="1">
    <location>
        <begin position="1"/>
        <end position="94"/>
    </location>
</feature>
<dbReference type="Proteomes" id="UP000828390">
    <property type="component" value="Unassembled WGS sequence"/>
</dbReference>
<gene>
    <name evidence="2" type="ORF">DPMN_029925</name>
</gene>
<dbReference type="EMBL" id="JAIWYP010000002">
    <property type="protein sequence ID" value="KAH3866802.1"/>
    <property type="molecule type" value="Genomic_DNA"/>
</dbReference>
<accession>A0A9D4M050</accession>
<reference evidence="2" key="2">
    <citation type="submission" date="2020-11" db="EMBL/GenBank/DDBJ databases">
        <authorList>
            <person name="McCartney M.A."/>
            <person name="Auch B."/>
            <person name="Kono T."/>
            <person name="Mallez S."/>
            <person name="Becker A."/>
            <person name="Gohl D.M."/>
            <person name="Silverstein K.A.T."/>
            <person name="Koren S."/>
            <person name="Bechman K.B."/>
            <person name="Herman A."/>
            <person name="Abrahante J.E."/>
            <person name="Garbe J."/>
        </authorList>
    </citation>
    <scope>NUCLEOTIDE SEQUENCE</scope>
    <source>
        <strain evidence="2">Duluth1</strain>
        <tissue evidence="2">Whole animal</tissue>
    </source>
</reference>
<protein>
    <submittedName>
        <fullName evidence="2">Uncharacterized protein</fullName>
    </submittedName>
</protein>
<name>A0A9D4M050_DREPO</name>